<name>A0A8S5SJT8_9CAUD</name>
<dbReference type="GO" id="GO:0003677">
    <property type="term" value="F:DNA binding"/>
    <property type="evidence" value="ECO:0007669"/>
    <property type="project" value="UniProtKB-KW"/>
</dbReference>
<reference evidence="1" key="1">
    <citation type="journal article" date="2021" name="Proc. Natl. Acad. Sci. U.S.A.">
        <title>A Catalog of Tens of Thousands of Viruses from Human Metagenomes Reveals Hidden Associations with Chronic Diseases.</title>
        <authorList>
            <person name="Tisza M.J."/>
            <person name="Buck C.B."/>
        </authorList>
    </citation>
    <scope>NUCLEOTIDE SEQUENCE</scope>
    <source>
        <strain evidence="1">CtFPV4</strain>
    </source>
</reference>
<protein>
    <submittedName>
        <fullName evidence="1">DNA-binding protein</fullName>
    </submittedName>
</protein>
<evidence type="ECO:0000313" key="1">
    <source>
        <dbReference type="EMBL" id="DAF51083.1"/>
    </source>
</evidence>
<organism evidence="1">
    <name type="scientific">Siphoviridae sp. ctFPV4</name>
    <dbReference type="NCBI Taxonomy" id="2827819"/>
    <lineage>
        <taxon>Viruses</taxon>
        <taxon>Duplodnaviria</taxon>
        <taxon>Heunggongvirae</taxon>
        <taxon>Uroviricota</taxon>
        <taxon>Caudoviricetes</taxon>
    </lineage>
</organism>
<sequence length="62" mass="7098">MRGIKKTAIASRLGISARSLYSKMNGTAPFTWDEICGIHDNFFPDIEKDILFEKKTQEHINL</sequence>
<keyword evidence="1" id="KW-0238">DNA-binding</keyword>
<dbReference type="EMBL" id="BK032609">
    <property type="protein sequence ID" value="DAF51083.1"/>
    <property type="molecule type" value="Genomic_DNA"/>
</dbReference>
<accession>A0A8S5SJT8</accession>
<proteinExistence type="predicted"/>